<dbReference type="PROSITE" id="PS51257">
    <property type="entry name" value="PROKAR_LIPOPROTEIN"/>
    <property type="match status" value="1"/>
</dbReference>
<feature type="signal peptide" evidence="3">
    <location>
        <begin position="1"/>
        <end position="22"/>
    </location>
</feature>
<dbReference type="Gene3D" id="1.25.40.10">
    <property type="entry name" value="Tetratricopeptide repeat domain"/>
    <property type="match status" value="2"/>
</dbReference>
<dbReference type="InterPro" id="IPR011990">
    <property type="entry name" value="TPR-like_helical_dom_sf"/>
</dbReference>
<reference evidence="4" key="1">
    <citation type="submission" date="2022-10" db="EMBL/GenBank/DDBJ databases">
        <title>Characterization and whole genome sequencing of a new Roseateles species, isolated from fresh water.</title>
        <authorList>
            <person name="Guliayeva D.Y."/>
            <person name="Akhremchuk A.E."/>
            <person name="Sikolenko M.A."/>
            <person name="Valentovich L.N."/>
            <person name="Sidarenka A.V."/>
        </authorList>
    </citation>
    <scope>NUCLEOTIDE SEQUENCE</scope>
    <source>
        <strain evidence="4">BIM B-1768</strain>
    </source>
</reference>
<gene>
    <name evidence="4" type="ORF">N4261_14875</name>
</gene>
<dbReference type="PROSITE" id="PS50005">
    <property type="entry name" value="TPR"/>
    <property type="match status" value="1"/>
</dbReference>
<dbReference type="Pfam" id="PF13432">
    <property type="entry name" value="TPR_16"/>
    <property type="match status" value="2"/>
</dbReference>
<dbReference type="InterPro" id="IPR019734">
    <property type="entry name" value="TPR_rpt"/>
</dbReference>
<dbReference type="SUPFAM" id="SSF54001">
    <property type="entry name" value="Cysteine proteinases"/>
    <property type="match status" value="1"/>
</dbReference>
<evidence type="ECO:0000256" key="2">
    <source>
        <dbReference type="SAM" id="MobiDB-lite"/>
    </source>
</evidence>
<name>A0ABY6AVE1_9BURK</name>
<accession>A0ABY6AVE1</accession>
<proteinExistence type="predicted"/>
<feature type="region of interest" description="Disordered" evidence="2">
    <location>
        <begin position="31"/>
        <end position="52"/>
    </location>
</feature>
<keyword evidence="5" id="KW-1185">Reference proteome</keyword>
<organism evidence="4 5">
    <name type="scientific">Roseateles amylovorans</name>
    <dbReference type="NCBI Taxonomy" id="2978473"/>
    <lineage>
        <taxon>Bacteria</taxon>
        <taxon>Pseudomonadati</taxon>
        <taxon>Pseudomonadota</taxon>
        <taxon>Betaproteobacteria</taxon>
        <taxon>Burkholderiales</taxon>
        <taxon>Sphaerotilaceae</taxon>
        <taxon>Roseateles</taxon>
    </lineage>
</organism>
<dbReference type="SUPFAM" id="SSF48452">
    <property type="entry name" value="TPR-like"/>
    <property type="match status" value="1"/>
</dbReference>
<feature type="repeat" description="TPR" evidence="1">
    <location>
        <begin position="244"/>
        <end position="277"/>
    </location>
</feature>
<evidence type="ECO:0000313" key="5">
    <source>
        <dbReference type="Proteomes" id="UP001064933"/>
    </source>
</evidence>
<protein>
    <submittedName>
        <fullName evidence="4">Tetratricopeptide repeat protein</fullName>
    </submittedName>
</protein>
<dbReference type="InterPro" id="IPR038765">
    <property type="entry name" value="Papain-like_cys_pep_sf"/>
</dbReference>
<dbReference type="Gene3D" id="3.10.620.30">
    <property type="match status" value="1"/>
</dbReference>
<sequence length="399" mass="44659">MVHALRSVVVVLFIGTLSAALAGGLAGCASTPTAQAQGAPERMLRDEHFPPNQDHIDPNEALALSPAMREFIRTRLSVFSKVRDQRDALLDALYTRGDLRLEYDAERTRTAAEAFEARTGNCLSLTLMTAAFARAIGLPVSYRHIYQEEQWSRVGDLQVVSGHVNLGLSRQPTAYKVLGGGEPMLVVDFLPGAEIRTQRATELDEDTIVAMYLNNRAAEWMALGQVDRAYWWARAAWLQSPRLLSALNTLGVVYRRHGDVAAAEAAFREVLRRESGNVQAMSNLAQLLRHTDRLAEAEQWEARLAVLQPYPPFKFFDMGIAAMHAGDYARARDLFTREIDRSAYYHEFYFWLALSNVGLRHWDEVRQALAKAQEVSTTVNQRQLYAAKLASLKARTVAP</sequence>
<feature type="compositionally biased region" description="Basic and acidic residues" evidence="2">
    <location>
        <begin position="42"/>
        <end position="52"/>
    </location>
</feature>
<dbReference type="Proteomes" id="UP001064933">
    <property type="component" value="Chromosome"/>
</dbReference>
<dbReference type="RefSeq" id="WP_261756074.1">
    <property type="nucleotide sequence ID" value="NZ_CP104562.2"/>
</dbReference>
<evidence type="ECO:0000256" key="1">
    <source>
        <dbReference type="PROSITE-ProRule" id="PRU00339"/>
    </source>
</evidence>
<evidence type="ECO:0000256" key="3">
    <source>
        <dbReference type="SAM" id="SignalP"/>
    </source>
</evidence>
<keyword evidence="1" id="KW-0802">TPR repeat</keyword>
<dbReference type="EMBL" id="CP104562">
    <property type="protein sequence ID" value="UXH76344.1"/>
    <property type="molecule type" value="Genomic_DNA"/>
</dbReference>
<feature type="chain" id="PRO_5045386389" evidence="3">
    <location>
        <begin position="23"/>
        <end position="399"/>
    </location>
</feature>
<evidence type="ECO:0000313" key="4">
    <source>
        <dbReference type="EMBL" id="UXH76344.1"/>
    </source>
</evidence>
<keyword evidence="3" id="KW-0732">Signal</keyword>